<proteinExistence type="predicted"/>
<dbReference type="InterPro" id="IPR011042">
    <property type="entry name" value="6-blade_b-propeller_TolB-like"/>
</dbReference>
<evidence type="ECO:0000313" key="4">
    <source>
        <dbReference type="Proteomes" id="UP000249499"/>
    </source>
</evidence>
<dbReference type="GO" id="GO:0005576">
    <property type="term" value="C:extracellular region"/>
    <property type="evidence" value="ECO:0007669"/>
    <property type="project" value="UniProtKB-SubCell"/>
</dbReference>
<reference evidence="3 4" key="1">
    <citation type="journal article" date="2018" name="Sci. Rep.">
        <title>Rhizobium tumorigenes sp. nov., a novel plant tumorigenic bacterium isolated from cane gall tumors on thornless blackberry.</title>
        <authorList>
            <person name="Kuzmanovi N."/>
            <person name="Smalla K."/>
            <person name="Gronow S."/>
            <person name="PuBawska J."/>
        </authorList>
    </citation>
    <scope>NUCLEOTIDE SEQUENCE [LARGE SCALE GENOMIC DNA]</scope>
    <source>
        <strain evidence="3 4">1078</strain>
    </source>
</reference>
<geneLocation type="plasmid" evidence="3 4">
    <name>pRt1078</name>
</geneLocation>
<sequence>MFNVDGIALSPDGKLLYVQALTGKTLYRIDTSVLQNPGATPNEVASKVKKVATTEPSDGFWMDKSGRLFLSTMQSDSIKMLTADNKLETVLTDSRLRWPDTFSQGPDGAIYITASHIQDSPWFHTGDWTDDSFTLFKFQPPKQ</sequence>
<dbReference type="RefSeq" id="WP_111221340.1">
    <property type="nucleotide sequence ID" value="NZ_CP117256.1"/>
</dbReference>
<evidence type="ECO:0000256" key="2">
    <source>
        <dbReference type="ARBA" id="ARBA00022525"/>
    </source>
</evidence>
<dbReference type="InterPro" id="IPR017996">
    <property type="entry name" value="MRJP/yellow-related"/>
</dbReference>
<evidence type="ECO:0000313" key="3">
    <source>
        <dbReference type="EMBL" id="WFR98134.1"/>
    </source>
</evidence>
<keyword evidence="4" id="KW-1185">Reference proteome</keyword>
<name>A0AAF1KB77_9HYPH</name>
<evidence type="ECO:0000256" key="1">
    <source>
        <dbReference type="ARBA" id="ARBA00004613"/>
    </source>
</evidence>
<dbReference type="Pfam" id="PF03022">
    <property type="entry name" value="MRJP"/>
    <property type="match status" value="1"/>
</dbReference>
<dbReference type="Proteomes" id="UP000249499">
    <property type="component" value="Plasmid pRt1078"/>
</dbReference>
<comment type="subcellular location">
    <subcellularLocation>
        <location evidence="1">Secreted</location>
    </subcellularLocation>
</comment>
<protein>
    <submittedName>
        <fullName evidence="3">L-dopachrome tautomerase-related protein</fullName>
    </submittedName>
</protein>
<dbReference type="SUPFAM" id="SSF63829">
    <property type="entry name" value="Calcium-dependent phosphotriesterase"/>
    <property type="match status" value="1"/>
</dbReference>
<dbReference type="Gene3D" id="2.120.10.30">
    <property type="entry name" value="TolB, C-terminal domain"/>
    <property type="match status" value="1"/>
</dbReference>
<keyword evidence="2" id="KW-0964">Secreted</keyword>
<keyword evidence="3" id="KW-0614">Plasmid</keyword>
<dbReference type="KEGG" id="rtu:PR017_20290"/>
<dbReference type="AlphaFoldDB" id="A0AAF1KB77"/>
<organism evidence="3 4">
    <name type="scientific">Rhizobium tumorigenes</name>
    <dbReference type="NCBI Taxonomy" id="2041385"/>
    <lineage>
        <taxon>Bacteria</taxon>
        <taxon>Pseudomonadati</taxon>
        <taxon>Pseudomonadota</taxon>
        <taxon>Alphaproteobacteria</taxon>
        <taxon>Hyphomicrobiales</taxon>
        <taxon>Rhizobiaceae</taxon>
        <taxon>Rhizobium/Agrobacterium group</taxon>
        <taxon>Rhizobium</taxon>
    </lineage>
</organism>
<gene>
    <name evidence="3" type="ORF">PR017_20290</name>
</gene>
<reference evidence="4" key="2">
    <citation type="journal article" date="2023" name="MicrobiologyOpen">
        <title>Genomics of the tumorigenes clade of the family Rhizobiaceae and description of Rhizobium rhododendri sp. nov.</title>
        <authorList>
            <person name="Kuzmanovic N."/>
            <person name="diCenzo G.C."/>
            <person name="Bunk B."/>
            <person name="Sproeer C."/>
            <person name="Fruehling A."/>
            <person name="Neumann-Schaal M."/>
            <person name="Overmann J."/>
            <person name="Smalla K."/>
        </authorList>
    </citation>
    <scope>NUCLEOTIDE SEQUENCE [LARGE SCALE GENOMIC DNA]</scope>
    <source>
        <strain evidence="4">1078</strain>
        <plasmid evidence="4">pRt1078</plasmid>
    </source>
</reference>
<dbReference type="EMBL" id="CP117256">
    <property type="protein sequence ID" value="WFR98134.1"/>
    <property type="molecule type" value="Genomic_DNA"/>
</dbReference>
<accession>A0AAF1KB77</accession>